<dbReference type="PROSITE" id="PS00138">
    <property type="entry name" value="SUBTILASE_SER"/>
    <property type="match status" value="1"/>
</dbReference>
<evidence type="ECO:0000256" key="3">
    <source>
        <dbReference type="ARBA" id="ARBA00022525"/>
    </source>
</evidence>
<dbReference type="InterPro" id="IPR015500">
    <property type="entry name" value="Peptidase_S8_subtilisin-rel"/>
</dbReference>
<reference evidence="15 16" key="1">
    <citation type="submission" date="2016-07" db="EMBL/GenBank/DDBJ databases">
        <title>Pervasive Adenine N6-methylation of Active Genes in Fungi.</title>
        <authorList>
            <consortium name="DOE Joint Genome Institute"/>
            <person name="Mondo S.J."/>
            <person name="Dannebaum R.O."/>
            <person name="Kuo R.C."/>
            <person name="Labutti K."/>
            <person name="Haridas S."/>
            <person name="Kuo A."/>
            <person name="Salamov A."/>
            <person name="Ahrendt S.R."/>
            <person name="Lipzen A."/>
            <person name="Sullivan W."/>
            <person name="Andreopoulos W.B."/>
            <person name="Clum A."/>
            <person name="Lindquist E."/>
            <person name="Daum C."/>
            <person name="Ramamoorthy G.K."/>
            <person name="Gryganskyi A."/>
            <person name="Culley D."/>
            <person name="Magnuson J.K."/>
            <person name="James T.Y."/>
            <person name="O'Malley M.A."/>
            <person name="Stajich J.E."/>
            <person name="Spatafora J.W."/>
            <person name="Visel A."/>
            <person name="Grigoriev I.V."/>
        </authorList>
    </citation>
    <scope>NUCLEOTIDE SEQUENCE [LARGE SCALE GENOMIC DNA]</scope>
    <source>
        <strain evidence="15 16">ATCC 12442</strain>
    </source>
</reference>
<dbReference type="InterPro" id="IPR050131">
    <property type="entry name" value="Peptidase_S8_subtilisin-like"/>
</dbReference>
<comment type="similarity">
    <text evidence="1 9 10">Belongs to the peptidase S8 family.</text>
</comment>
<dbReference type="AlphaFoldDB" id="A0A1Y1W8S4"/>
<keyword evidence="4 9" id="KW-0645">Protease</keyword>
<dbReference type="OrthoDB" id="10256524at2759"/>
<dbReference type="PRINTS" id="PR00723">
    <property type="entry name" value="SUBTILISIN"/>
</dbReference>
<comment type="caution">
    <text evidence="15">The sequence shown here is derived from an EMBL/GenBank/DDBJ whole genome shotgun (WGS) entry which is preliminary data.</text>
</comment>
<dbReference type="Gene3D" id="3.50.30.30">
    <property type="match status" value="1"/>
</dbReference>
<keyword evidence="3" id="KW-0964">Secreted</keyword>
<feature type="signal peptide" evidence="11">
    <location>
        <begin position="1"/>
        <end position="22"/>
    </location>
</feature>
<dbReference type="PROSITE" id="PS51892">
    <property type="entry name" value="SUBTILASE"/>
    <property type="match status" value="1"/>
</dbReference>
<dbReference type="PROSITE" id="PS00136">
    <property type="entry name" value="SUBTILASE_ASP"/>
    <property type="match status" value="1"/>
</dbReference>
<evidence type="ECO:0000256" key="2">
    <source>
        <dbReference type="ARBA" id="ARBA00022512"/>
    </source>
</evidence>
<keyword evidence="5 11" id="KW-0732">Signal</keyword>
<keyword evidence="2" id="KW-0134">Cell wall</keyword>
<name>A0A1Y1W8S4_9FUNG</name>
<keyword evidence="6 9" id="KW-0378">Hydrolase</keyword>
<dbReference type="CDD" id="cd07489">
    <property type="entry name" value="Peptidases_S8_5"/>
    <property type="match status" value="1"/>
</dbReference>
<feature type="domain" description="Inhibitor I9" evidence="14">
    <location>
        <begin position="47"/>
        <end position="116"/>
    </location>
</feature>
<dbReference type="PROSITE" id="PS00137">
    <property type="entry name" value="SUBTILASE_HIS"/>
    <property type="match status" value="1"/>
</dbReference>
<dbReference type="InterPro" id="IPR023827">
    <property type="entry name" value="Peptidase_S8_Asp-AS"/>
</dbReference>
<dbReference type="PANTHER" id="PTHR43806">
    <property type="entry name" value="PEPTIDASE S8"/>
    <property type="match status" value="1"/>
</dbReference>
<gene>
    <name evidence="15" type="ORF">DL89DRAFT_267899</name>
</gene>
<evidence type="ECO:0000259" key="13">
    <source>
        <dbReference type="Pfam" id="PF02225"/>
    </source>
</evidence>
<sequence length="891" mass="95452">MYVVSSILLFAIALIGQQAAQALPAESNRHLHKIFRYPTGTSTRSGSYIVELHAEHDARAVKAASAKARSILKRSVGQFSIGHHYDSVLKGFAVHANEDLDPEHLARLPGVRRVWPVRRHNIVDSRPVAHTSIYSGQHRHTGVERVMRELGLDGRGVKIGIVDSGVDYTHPELGGCWKTPGCPWQNGKDFIGDLHVEGDANPIIKPNPTPMDCYGHGTHVAGIIAARGPRVTGIAPNATLGMYRVIDCQNGSSDDIILAGIEAAYKDGNDIISLSIGQQGWSEDPVSVLCENIVKRGVVVVVSASNSGYSGLFTSASPAVANGVISVASIDNWEYTGTQIEVDGKLGNQTITASVPSNDKLRFFFEKPVPLVLGVTAKGSANGCSAFDRSFKDKVVVIGSGKCTVNEKAINAQAAGAIGVVLVIPEVQALSAGKTNSTVRIPVIAVDTSHQQYLIDSVTKGPATIAAPKRELVIVEDPAGGQVSGLSSNGPTPELAIGPVVSAPGANIYSTYLVANGGYDTKSGTSMAAPYITGVAALLKQAHPDYTPAQIRSTLATTAKPLRDPKTHLNIHPYQSGSGLVDAYAAITTRAQLFPSSVILNNTDIGTLTSIPNVHIPGSVRWARRTITIQNSDARRPVRVSLTHSAADSLTAWHANGTLAPPVRVWPAESSIIGDKNKLPQVFSVDSQISSSIGPRQHRKIDVIIVAPYGLKESERWFYGGFLNFELTWGGSGDDVQTYVVPYAGFNGDFSKLDVLAEPTSGFPQIVDTDLKTHDDLTTFGAAANNTLTLEYRLDLPSRLVAVTLLDRRNTTVGYLPDGYIEYATRNMQDEGSKLNEVEISGTVYTDHKLSKKIQVPSGLYRAQIKALRPFGDVNKASDYQTWVSQIFSIA</sequence>
<keyword evidence="16" id="KW-1185">Reference proteome</keyword>
<dbReference type="GO" id="GO:0005615">
    <property type="term" value="C:extracellular space"/>
    <property type="evidence" value="ECO:0007669"/>
    <property type="project" value="TreeGrafter"/>
</dbReference>
<dbReference type="Proteomes" id="UP000193922">
    <property type="component" value="Unassembled WGS sequence"/>
</dbReference>
<dbReference type="RefSeq" id="XP_040743426.1">
    <property type="nucleotide sequence ID" value="XM_040887711.1"/>
</dbReference>
<proteinExistence type="inferred from homology"/>
<evidence type="ECO:0000256" key="11">
    <source>
        <dbReference type="SAM" id="SignalP"/>
    </source>
</evidence>
<dbReference type="InterPro" id="IPR023828">
    <property type="entry name" value="Peptidase_S8_Ser-AS"/>
</dbReference>
<dbReference type="EMBL" id="MCFD01000007">
    <property type="protein sequence ID" value="ORX69738.1"/>
    <property type="molecule type" value="Genomic_DNA"/>
</dbReference>
<dbReference type="InterPro" id="IPR010259">
    <property type="entry name" value="S8pro/Inhibitor_I9"/>
</dbReference>
<dbReference type="InterPro" id="IPR036852">
    <property type="entry name" value="Peptidase_S8/S53_dom_sf"/>
</dbReference>
<dbReference type="InterPro" id="IPR000209">
    <property type="entry name" value="Peptidase_S8/S53_dom"/>
</dbReference>
<dbReference type="Pfam" id="PF05922">
    <property type="entry name" value="Inhibitor_I9"/>
    <property type="match status" value="1"/>
</dbReference>
<feature type="active site" description="Charge relay system" evidence="8 9">
    <location>
        <position position="526"/>
    </location>
</feature>
<feature type="active site" description="Charge relay system" evidence="8 9">
    <location>
        <position position="163"/>
    </location>
</feature>
<dbReference type="InterPro" id="IPR003137">
    <property type="entry name" value="PA_domain"/>
</dbReference>
<dbReference type="Pfam" id="PF02225">
    <property type="entry name" value="PA"/>
    <property type="match status" value="1"/>
</dbReference>
<dbReference type="Pfam" id="PF00082">
    <property type="entry name" value="Peptidase_S8"/>
    <property type="match status" value="1"/>
</dbReference>
<feature type="active site" description="Charge relay system" evidence="8 9">
    <location>
        <position position="216"/>
    </location>
</feature>
<dbReference type="InterPro" id="IPR046450">
    <property type="entry name" value="PA_dom_sf"/>
</dbReference>
<evidence type="ECO:0000256" key="5">
    <source>
        <dbReference type="ARBA" id="ARBA00022729"/>
    </source>
</evidence>
<feature type="chain" id="PRO_5012892190" evidence="11">
    <location>
        <begin position="23"/>
        <end position="891"/>
    </location>
</feature>
<evidence type="ECO:0000256" key="7">
    <source>
        <dbReference type="ARBA" id="ARBA00022825"/>
    </source>
</evidence>
<dbReference type="SUPFAM" id="SSF52743">
    <property type="entry name" value="Subtilisin-like"/>
    <property type="match status" value="1"/>
</dbReference>
<feature type="domain" description="PA" evidence="13">
    <location>
        <begin position="370"/>
        <end position="450"/>
    </location>
</feature>
<evidence type="ECO:0000256" key="6">
    <source>
        <dbReference type="ARBA" id="ARBA00022801"/>
    </source>
</evidence>
<dbReference type="GeneID" id="63804359"/>
<keyword evidence="7 9" id="KW-0720">Serine protease</keyword>
<protein>
    <submittedName>
        <fullName evidence="15">Subtilisin-like protein</fullName>
    </submittedName>
</protein>
<evidence type="ECO:0000256" key="9">
    <source>
        <dbReference type="PROSITE-ProRule" id="PRU01240"/>
    </source>
</evidence>
<dbReference type="GO" id="GO:0004252">
    <property type="term" value="F:serine-type endopeptidase activity"/>
    <property type="evidence" value="ECO:0007669"/>
    <property type="project" value="UniProtKB-UniRule"/>
</dbReference>
<evidence type="ECO:0000259" key="12">
    <source>
        <dbReference type="Pfam" id="PF00082"/>
    </source>
</evidence>
<accession>A0A1Y1W8S4</accession>
<dbReference type="Gene3D" id="3.40.50.200">
    <property type="entry name" value="Peptidase S8/S53 domain"/>
    <property type="match status" value="1"/>
</dbReference>
<evidence type="ECO:0000259" key="14">
    <source>
        <dbReference type="Pfam" id="PF05922"/>
    </source>
</evidence>
<evidence type="ECO:0000256" key="8">
    <source>
        <dbReference type="PIRSR" id="PIRSR615500-1"/>
    </source>
</evidence>
<dbReference type="GO" id="GO:0006508">
    <property type="term" value="P:proteolysis"/>
    <property type="evidence" value="ECO:0007669"/>
    <property type="project" value="UniProtKB-KW"/>
</dbReference>
<organism evidence="15 16">
    <name type="scientific">Linderina pennispora</name>
    <dbReference type="NCBI Taxonomy" id="61395"/>
    <lineage>
        <taxon>Eukaryota</taxon>
        <taxon>Fungi</taxon>
        <taxon>Fungi incertae sedis</taxon>
        <taxon>Zoopagomycota</taxon>
        <taxon>Kickxellomycotina</taxon>
        <taxon>Kickxellomycetes</taxon>
        <taxon>Kickxellales</taxon>
        <taxon>Kickxellaceae</taxon>
        <taxon>Linderina</taxon>
    </lineage>
</organism>
<dbReference type="PANTHER" id="PTHR43806:SF66">
    <property type="entry name" value="SERIN ENDOPEPTIDASE"/>
    <property type="match status" value="1"/>
</dbReference>
<evidence type="ECO:0000256" key="10">
    <source>
        <dbReference type="RuleBase" id="RU003355"/>
    </source>
</evidence>
<dbReference type="SUPFAM" id="SSF52025">
    <property type="entry name" value="PA domain"/>
    <property type="match status" value="1"/>
</dbReference>
<evidence type="ECO:0000313" key="16">
    <source>
        <dbReference type="Proteomes" id="UP000193922"/>
    </source>
</evidence>
<evidence type="ECO:0000313" key="15">
    <source>
        <dbReference type="EMBL" id="ORX69738.1"/>
    </source>
</evidence>
<evidence type="ECO:0000256" key="1">
    <source>
        <dbReference type="ARBA" id="ARBA00011073"/>
    </source>
</evidence>
<dbReference type="STRING" id="61395.A0A1Y1W8S4"/>
<dbReference type="InterPro" id="IPR022398">
    <property type="entry name" value="Peptidase_S8_His-AS"/>
</dbReference>
<dbReference type="InterPro" id="IPR034187">
    <property type="entry name" value="Peptidases_S8_5"/>
</dbReference>
<evidence type="ECO:0000256" key="4">
    <source>
        <dbReference type="ARBA" id="ARBA00022670"/>
    </source>
</evidence>
<feature type="domain" description="Peptidase S8/S53" evidence="12">
    <location>
        <begin position="154"/>
        <end position="565"/>
    </location>
</feature>